<reference evidence="1" key="1">
    <citation type="journal article" date="2022" name="Clin. Infect. Dis.">
        <title>Association between Clostridium innocuum and antibiotic-associated diarrhea in adults and children: A cross-sectional study and comparative genomics analysis.</title>
        <authorList>
            <person name="Cherny K.E."/>
            <person name="Muscat E.B."/>
            <person name="Balaji A."/>
            <person name="Mukherjee J."/>
            <person name="Ozer E.A."/>
            <person name="Angarone M.P."/>
            <person name="Hauser A.R."/>
            <person name="Sichel J.S."/>
            <person name="Amponsah E."/>
            <person name="Kociolek L.K."/>
        </authorList>
    </citation>
    <scope>NUCLEOTIDE SEQUENCE</scope>
    <source>
        <strain evidence="1">NU1-AC-029v</strain>
    </source>
</reference>
<organism evidence="1 2">
    <name type="scientific">Clostridium innocuum</name>
    <dbReference type="NCBI Taxonomy" id="1522"/>
    <lineage>
        <taxon>Bacteria</taxon>
        <taxon>Bacillati</taxon>
        <taxon>Bacillota</taxon>
        <taxon>Clostridia</taxon>
        <taxon>Eubacteriales</taxon>
        <taxon>Clostridiaceae</taxon>
        <taxon>Clostridium</taxon>
    </lineage>
</organism>
<dbReference type="GO" id="GO:0016791">
    <property type="term" value="F:phosphatase activity"/>
    <property type="evidence" value="ECO:0007669"/>
    <property type="project" value="UniProtKB-ARBA"/>
</dbReference>
<keyword evidence="1" id="KW-0378">Hydrolase</keyword>
<gene>
    <name evidence="1" type="ORF">MKC95_06930</name>
</gene>
<dbReference type="EMBL" id="JAKTMA010000009">
    <property type="protein sequence ID" value="MCR0232497.1"/>
    <property type="molecule type" value="Genomic_DNA"/>
</dbReference>
<protein>
    <submittedName>
        <fullName evidence="1">HAD family hydrolase</fullName>
    </submittedName>
</protein>
<dbReference type="AlphaFoldDB" id="A0AAP2XR84"/>
<proteinExistence type="predicted"/>
<dbReference type="NCBIfam" id="TIGR01484">
    <property type="entry name" value="HAD-SF-IIB"/>
    <property type="match status" value="1"/>
</dbReference>
<dbReference type="SFLD" id="SFLDG01140">
    <property type="entry name" value="C2.B:_Phosphomannomutase_and_P"/>
    <property type="match status" value="1"/>
</dbReference>
<dbReference type="GO" id="GO:0005829">
    <property type="term" value="C:cytosol"/>
    <property type="evidence" value="ECO:0007669"/>
    <property type="project" value="TreeGrafter"/>
</dbReference>
<dbReference type="PANTHER" id="PTHR10000">
    <property type="entry name" value="PHOSPHOSERINE PHOSPHATASE"/>
    <property type="match status" value="1"/>
</dbReference>
<sequence length="270" mass="31484">MKPEKLRLVVSDIDNTLVVKHHALTKKAKEVIRKLRKRHIVFGLASGRSLAEVRRLLHRWGLEDVDMLICMNGSTLWDNLTKEEETYYELKKEWIREIIEKMSVFSCNPVIYRNDCIYCKEMDEVVKQSATSAEMEAMEVMDMKVFYQEENAKIMFRVNEEDMLQIEAYLTAHPSKDYHFFKTQSTLMEFSHRRVSKAYALKKFCEKHQISTAEVMAFGDTTNDHTMLEPSGVGVCLKNGSDDTKAIADIITDYPCDEDGWARFMEMYAE</sequence>
<dbReference type="SFLD" id="SFLDS00003">
    <property type="entry name" value="Haloacid_Dehalogenase"/>
    <property type="match status" value="1"/>
</dbReference>
<dbReference type="NCBIfam" id="TIGR00099">
    <property type="entry name" value="Cof-subfamily"/>
    <property type="match status" value="1"/>
</dbReference>
<accession>A0AAP2XR84</accession>
<name>A0AAP2XR84_CLOIN</name>
<dbReference type="InterPro" id="IPR006379">
    <property type="entry name" value="HAD-SF_hydro_IIB"/>
</dbReference>
<dbReference type="InterPro" id="IPR000150">
    <property type="entry name" value="Cof"/>
</dbReference>
<dbReference type="RefSeq" id="WP_216880750.1">
    <property type="nucleotide sequence ID" value="NZ_BAABXQ010000002.1"/>
</dbReference>
<evidence type="ECO:0000313" key="1">
    <source>
        <dbReference type="EMBL" id="MCR0232497.1"/>
    </source>
</evidence>
<dbReference type="Proteomes" id="UP001203972">
    <property type="component" value="Unassembled WGS sequence"/>
</dbReference>
<dbReference type="GO" id="GO:0000287">
    <property type="term" value="F:magnesium ion binding"/>
    <property type="evidence" value="ECO:0007669"/>
    <property type="project" value="TreeGrafter"/>
</dbReference>
<dbReference type="PANTHER" id="PTHR10000:SF8">
    <property type="entry name" value="HAD SUPERFAMILY HYDROLASE-LIKE, TYPE 3"/>
    <property type="match status" value="1"/>
</dbReference>
<comment type="caution">
    <text evidence="1">The sequence shown here is derived from an EMBL/GenBank/DDBJ whole genome shotgun (WGS) entry which is preliminary data.</text>
</comment>
<dbReference type="Pfam" id="PF08282">
    <property type="entry name" value="Hydrolase_3"/>
    <property type="match status" value="1"/>
</dbReference>
<evidence type="ECO:0000313" key="2">
    <source>
        <dbReference type="Proteomes" id="UP001203972"/>
    </source>
</evidence>